<evidence type="ECO:0000256" key="1">
    <source>
        <dbReference type="SAM" id="MobiDB-lite"/>
    </source>
</evidence>
<protein>
    <submittedName>
        <fullName evidence="4">DUF4190 domain-containing protein</fullName>
    </submittedName>
</protein>
<keyword evidence="2" id="KW-0812">Transmembrane</keyword>
<dbReference type="EMBL" id="QZFV01000112">
    <property type="protein sequence ID" value="RJQ80898.1"/>
    <property type="molecule type" value="Genomic_DNA"/>
</dbReference>
<sequence length="168" mass="17708">MSTPDDQTPQHPQTPQYPQAPQYPQPAQYPGNPDGSYPAPPPPGYGQPATPRNGFGVTALVLGILALVLCWTVWGGIVLGVLALIFGILGIKRANRGEATNKGMSISGVVTGSIGLVIGVLLAVLVGSIFAKFGSQLNNLQDCLNQANGDQAKIEQCRQQFTDDVRGR</sequence>
<accession>A0A419HVJ8</accession>
<evidence type="ECO:0000313" key="5">
    <source>
        <dbReference type="Proteomes" id="UP000285112"/>
    </source>
</evidence>
<evidence type="ECO:0000313" key="4">
    <source>
        <dbReference type="EMBL" id="RJQ80898.1"/>
    </source>
</evidence>
<reference evidence="4 5" key="1">
    <citation type="submission" date="2018-09" db="EMBL/GenBank/DDBJ databases">
        <title>YIM PH 21725 draft genome.</title>
        <authorList>
            <person name="Miao C."/>
        </authorList>
    </citation>
    <scope>NUCLEOTIDE SEQUENCE [LARGE SCALE GENOMIC DNA]</scope>
    <source>
        <strain evidence="5">YIM PH21725</strain>
    </source>
</reference>
<feature type="domain" description="DUF4190" evidence="3">
    <location>
        <begin position="56"/>
        <end position="122"/>
    </location>
</feature>
<keyword evidence="5" id="KW-1185">Reference proteome</keyword>
<dbReference type="Proteomes" id="UP000285112">
    <property type="component" value="Unassembled WGS sequence"/>
</dbReference>
<dbReference type="AlphaFoldDB" id="A0A419HVJ8"/>
<dbReference type="OrthoDB" id="3556183at2"/>
<proteinExistence type="predicted"/>
<feature type="region of interest" description="Disordered" evidence="1">
    <location>
        <begin position="1"/>
        <end position="50"/>
    </location>
</feature>
<keyword evidence="2" id="KW-1133">Transmembrane helix</keyword>
<dbReference type="SUPFAM" id="SSF81995">
    <property type="entry name" value="beta-sandwich domain of Sec23/24"/>
    <property type="match status" value="1"/>
</dbReference>
<feature type="compositionally biased region" description="Low complexity" evidence="1">
    <location>
        <begin position="1"/>
        <end position="37"/>
    </location>
</feature>
<organism evidence="4 5">
    <name type="scientific">Amycolatopsis panacis</name>
    <dbReference type="NCBI Taxonomy" id="2340917"/>
    <lineage>
        <taxon>Bacteria</taxon>
        <taxon>Bacillati</taxon>
        <taxon>Actinomycetota</taxon>
        <taxon>Actinomycetes</taxon>
        <taxon>Pseudonocardiales</taxon>
        <taxon>Pseudonocardiaceae</taxon>
        <taxon>Amycolatopsis</taxon>
    </lineage>
</organism>
<dbReference type="Pfam" id="PF13828">
    <property type="entry name" value="DUF4190"/>
    <property type="match status" value="1"/>
</dbReference>
<evidence type="ECO:0000259" key="3">
    <source>
        <dbReference type="Pfam" id="PF13828"/>
    </source>
</evidence>
<comment type="caution">
    <text evidence="4">The sequence shown here is derived from an EMBL/GenBank/DDBJ whole genome shotgun (WGS) entry which is preliminary data.</text>
</comment>
<name>A0A419HVJ8_9PSEU</name>
<feature type="transmembrane region" description="Helical" evidence="2">
    <location>
        <begin position="109"/>
        <end position="131"/>
    </location>
</feature>
<dbReference type="RefSeq" id="WP_120025744.1">
    <property type="nucleotide sequence ID" value="NZ_QZFV01000112.1"/>
</dbReference>
<keyword evidence="2" id="KW-0472">Membrane</keyword>
<evidence type="ECO:0000256" key="2">
    <source>
        <dbReference type="SAM" id="Phobius"/>
    </source>
</evidence>
<feature type="transmembrane region" description="Helical" evidence="2">
    <location>
        <begin position="60"/>
        <end position="89"/>
    </location>
</feature>
<gene>
    <name evidence="4" type="ORF">D5S19_24465</name>
</gene>
<dbReference type="InterPro" id="IPR025241">
    <property type="entry name" value="DUF4190"/>
</dbReference>